<evidence type="ECO:0000313" key="1">
    <source>
        <dbReference type="EMBL" id="MCD9642815.1"/>
    </source>
</evidence>
<reference evidence="1 2" key="1">
    <citation type="journal article" date="2021" name="BMC Genomics">
        <title>Datura genome reveals duplications of psychoactive alkaloid biosynthetic genes and high mutation rate following tissue culture.</title>
        <authorList>
            <person name="Rajewski A."/>
            <person name="Carter-House D."/>
            <person name="Stajich J."/>
            <person name="Litt A."/>
        </authorList>
    </citation>
    <scope>NUCLEOTIDE SEQUENCE [LARGE SCALE GENOMIC DNA]</scope>
    <source>
        <strain evidence="1">AR-01</strain>
    </source>
</reference>
<comment type="caution">
    <text evidence="1">The sequence shown here is derived from an EMBL/GenBank/DDBJ whole genome shotgun (WGS) entry which is preliminary data.</text>
</comment>
<dbReference type="EMBL" id="JACEIK010003712">
    <property type="protein sequence ID" value="MCD9642815.1"/>
    <property type="molecule type" value="Genomic_DNA"/>
</dbReference>
<name>A0ABS8V6M0_DATST</name>
<feature type="non-terminal residue" evidence="1">
    <location>
        <position position="1"/>
    </location>
</feature>
<organism evidence="1 2">
    <name type="scientific">Datura stramonium</name>
    <name type="common">Jimsonweed</name>
    <name type="synonym">Common thornapple</name>
    <dbReference type="NCBI Taxonomy" id="4076"/>
    <lineage>
        <taxon>Eukaryota</taxon>
        <taxon>Viridiplantae</taxon>
        <taxon>Streptophyta</taxon>
        <taxon>Embryophyta</taxon>
        <taxon>Tracheophyta</taxon>
        <taxon>Spermatophyta</taxon>
        <taxon>Magnoliopsida</taxon>
        <taxon>eudicotyledons</taxon>
        <taxon>Gunneridae</taxon>
        <taxon>Pentapetalae</taxon>
        <taxon>asterids</taxon>
        <taxon>lamiids</taxon>
        <taxon>Solanales</taxon>
        <taxon>Solanaceae</taxon>
        <taxon>Solanoideae</taxon>
        <taxon>Datureae</taxon>
        <taxon>Datura</taxon>
    </lineage>
</organism>
<gene>
    <name evidence="1" type="ORF">HAX54_029835</name>
</gene>
<dbReference type="Proteomes" id="UP000823775">
    <property type="component" value="Unassembled WGS sequence"/>
</dbReference>
<proteinExistence type="predicted"/>
<protein>
    <submittedName>
        <fullName evidence="1">Uncharacterized protein</fullName>
    </submittedName>
</protein>
<evidence type="ECO:0000313" key="2">
    <source>
        <dbReference type="Proteomes" id="UP000823775"/>
    </source>
</evidence>
<accession>A0ABS8V6M0</accession>
<sequence length="51" mass="5346">GGLGSIYSAAEAVVNWWLEVNPSSMSNTVILDIPNRAVVAKTPFAATMAPK</sequence>
<keyword evidence="2" id="KW-1185">Reference proteome</keyword>